<evidence type="ECO:0000313" key="3">
    <source>
        <dbReference type="Proteomes" id="UP000325315"/>
    </source>
</evidence>
<protein>
    <submittedName>
        <fullName evidence="2">Integrase, catalytic core</fullName>
    </submittedName>
</protein>
<organism evidence="2 3">
    <name type="scientific">Gossypium australe</name>
    <dbReference type="NCBI Taxonomy" id="47621"/>
    <lineage>
        <taxon>Eukaryota</taxon>
        <taxon>Viridiplantae</taxon>
        <taxon>Streptophyta</taxon>
        <taxon>Embryophyta</taxon>
        <taxon>Tracheophyta</taxon>
        <taxon>Spermatophyta</taxon>
        <taxon>Magnoliopsida</taxon>
        <taxon>eudicotyledons</taxon>
        <taxon>Gunneridae</taxon>
        <taxon>Pentapetalae</taxon>
        <taxon>rosids</taxon>
        <taxon>malvids</taxon>
        <taxon>Malvales</taxon>
        <taxon>Malvaceae</taxon>
        <taxon>Malvoideae</taxon>
        <taxon>Gossypium</taxon>
    </lineage>
</organism>
<evidence type="ECO:0000313" key="2">
    <source>
        <dbReference type="EMBL" id="KAA3477301.1"/>
    </source>
</evidence>
<dbReference type="Proteomes" id="UP000325315">
    <property type="component" value="Unassembled WGS sequence"/>
</dbReference>
<sequence>MGFTSRLWDKLHYALGAKLNFIKHQNDTLRGIIWLKGKLSSRFIGFYEILERIELVAYQIALPSKLEKIHNVFHVSMLQRYRSDPSHVLSPNEIELQLDLMYNEESIKILAREVKYLKNKRVALVNVMWHCHGTEEAT</sequence>
<reference evidence="3" key="1">
    <citation type="journal article" date="2019" name="Plant Biotechnol. J.">
        <title>Genome sequencing of the Australian wild diploid species Gossypium australe highlights disease resistance and delayed gland morphogenesis.</title>
        <authorList>
            <person name="Cai Y."/>
            <person name="Cai X."/>
            <person name="Wang Q."/>
            <person name="Wang P."/>
            <person name="Zhang Y."/>
            <person name="Cai C."/>
            <person name="Xu Y."/>
            <person name="Wang K."/>
            <person name="Zhou Z."/>
            <person name="Wang C."/>
            <person name="Geng S."/>
            <person name="Li B."/>
            <person name="Dong Q."/>
            <person name="Hou Y."/>
            <person name="Wang H."/>
            <person name="Ai P."/>
            <person name="Liu Z."/>
            <person name="Yi F."/>
            <person name="Sun M."/>
            <person name="An G."/>
            <person name="Cheng J."/>
            <person name="Zhang Y."/>
            <person name="Shi Q."/>
            <person name="Xie Y."/>
            <person name="Shi X."/>
            <person name="Chang Y."/>
            <person name="Huang F."/>
            <person name="Chen Y."/>
            <person name="Hong S."/>
            <person name="Mi L."/>
            <person name="Sun Q."/>
            <person name="Zhang L."/>
            <person name="Zhou B."/>
            <person name="Peng R."/>
            <person name="Zhang X."/>
            <person name="Liu F."/>
        </authorList>
    </citation>
    <scope>NUCLEOTIDE SEQUENCE [LARGE SCALE GENOMIC DNA]</scope>
    <source>
        <strain evidence="3">cv. PA1801</strain>
    </source>
</reference>
<evidence type="ECO:0000259" key="1">
    <source>
        <dbReference type="Pfam" id="PF24626"/>
    </source>
</evidence>
<accession>A0A5B6W6L4</accession>
<proteinExistence type="predicted"/>
<dbReference type="AlphaFoldDB" id="A0A5B6W6L4"/>
<name>A0A5B6W6L4_9ROSI</name>
<dbReference type="PANTHER" id="PTHR46148:SF44">
    <property type="entry name" value="GAG-POL POLYPROTEIN"/>
    <property type="match status" value="1"/>
</dbReference>
<dbReference type="PANTHER" id="PTHR46148">
    <property type="entry name" value="CHROMO DOMAIN-CONTAINING PROTEIN"/>
    <property type="match status" value="1"/>
</dbReference>
<comment type="caution">
    <text evidence="2">The sequence shown here is derived from an EMBL/GenBank/DDBJ whole genome shotgun (WGS) entry which is preliminary data.</text>
</comment>
<keyword evidence="3" id="KW-1185">Reference proteome</keyword>
<dbReference type="InterPro" id="IPR056924">
    <property type="entry name" value="SH3_Tf2-1"/>
</dbReference>
<gene>
    <name evidence="2" type="ORF">EPI10_011199</name>
</gene>
<dbReference type="Pfam" id="PF24626">
    <property type="entry name" value="SH3_Tf2-1"/>
    <property type="match status" value="1"/>
</dbReference>
<feature type="domain" description="Tf2-1-like SH3-like" evidence="1">
    <location>
        <begin position="35"/>
        <end position="82"/>
    </location>
</feature>
<dbReference type="OrthoDB" id="1419424at2759"/>
<dbReference type="EMBL" id="SMMG02000004">
    <property type="protein sequence ID" value="KAA3477301.1"/>
    <property type="molecule type" value="Genomic_DNA"/>
</dbReference>